<protein>
    <submittedName>
        <fullName evidence="9">Carbohydrate ABC transporter permease</fullName>
    </submittedName>
</protein>
<evidence type="ECO:0000256" key="1">
    <source>
        <dbReference type="ARBA" id="ARBA00004651"/>
    </source>
</evidence>
<dbReference type="AlphaFoldDB" id="A0A328U2W8"/>
<evidence type="ECO:0000256" key="4">
    <source>
        <dbReference type="ARBA" id="ARBA00022692"/>
    </source>
</evidence>
<evidence type="ECO:0000256" key="2">
    <source>
        <dbReference type="ARBA" id="ARBA00022448"/>
    </source>
</evidence>
<dbReference type="InterPro" id="IPR035906">
    <property type="entry name" value="MetI-like_sf"/>
</dbReference>
<feature type="transmembrane region" description="Helical" evidence="7">
    <location>
        <begin position="104"/>
        <end position="125"/>
    </location>
</feature>
<evidence type="ECO:0000256" key="7">
    <source>
        <dbReference type="RuleBase" id="RU363032"/>
    </source>
</evidence>
<evidence type="ECO:0000259" key="8">
    <source>
        <dbReference type="PROSITE" id="PS50928"/>
    </source>
</evidence>
<reference evidence="9 10" key="1">
    <citation type="submission" date="2018-06" db="EMBL/GenBank/DDBJ databases">
        <title>Paenibacillus montanisoli sp. nov., isolated from mountain area soil.</title>
        <authorList>
            <person name="Wu M."/>
        </authorList>
    </citation>
    <scope>NUCLEOTIDE SEQUENCE [LARGE SCALE GENOMIC DNA]</scope>
    <source>
        <strain evidence="9 10">RA17</strain>
    </source>
</reference>
<evidence type="ECO:0000313" key="10">
    <source>
        <dbReference type="Proteomes" id="UP000249260"/>
    </source>
</evidence>
<accession>A0A328U2W8</accession>
<evidence type="ECO:0000256" key="3">
    <source>
        <dbReference type="ARBA" id="ARBA00022475"/>
    </source>
</evidence>
<keyword evidence="2 7" id="KW-0813">Transport</keyword>
<comment type="subcellular location">
    <subcellularLocation>
        <location evidence="1 7">Cell membrane</location>
        <topology evidence="1 7">Multi-pass membrane protein</topology>
    </subcellularLocation>
</comment>
<dbReference type="GO" id="GO:0055085">
    <property type="term" value="P:transmembrane transport"/>
    <property type="evidence" value="ECO:0007669"/>
    <property type="project" value="InterPro"/>
</dbReference>
<dbReference type="PANTHER" id="PTHR43744">
    <property type="entry name" value="ABC TRANSPORTER PERMEASE PROTEIN MG189-RELATED-RELATED"/>
    <property type="match status" value="1"/>
</dbReference>
<comment type="caution">
    <text evidence="9">The sequence shown here is derived from an EMBL/GenBank/DDBJ whole genome shotgun (WGS) entry which is preliminary data.</text>
</comment>
<name>A0A328U2W8_9BACL</name>
<keyword evidence="5 7" id="KW-1133">Transmembrane helix</keyword>
<keyword evidence="3" id="KW-1003">Cell membrane</keyword>
<dbReference type="CDD" id="cd06261">
    <property type="entry name" value="TM_PBP2"/>
    <property type="match status" value="1"/>
</dbReference>
<keyword evidence="6 7" id="KW-0472">Membrane</keyword>
<feature type="transmembrane region" description="Helical" evidence="7">
    <location>
        <begin position="137"/>
        <end position="156"/>
    </location>
</feature>
<feature type="transmembrane region" description="Helical" evidence="7">
    <location>
        <begin position="234"/>
        <end position="261"/>
    </location>
</feature>
<evidence type="ECO:0000256" key="5">
    <source>
        <dbReference type="ARBA" id="ARBA00022989"/>
    </source>
</evidence>
<keyword evidence="10" id="KW-1185">Reference proteome</keyword>
<dbReference type="EMBL" id="QLUW01000001">
    <property type="protein sequence ID" value="RAP77147.1"/>
    <property type="molecule type" value="Genomic_DNA"/>
</dbReference>
<dbReference type="Gene3D" id="1.10.3720.10">
    <property type="entry name" value="MetI-like"/>
    <property type="match status" value="1"/>
</dbReference>
<evidence type="ECO:0000256" key="6">
    <source>
        <dbReference type="ARBA" id="ARBA00023136"/>
    </source>
</evidence>
<dbReference type="Pfam" id="PF00528">
    <property type="entry name" value="BPD_transp_1"/>
    <property type="match status" value="1"/>
</dbReference>
<dbReference type="PROSITE" id="PS50928">
    <property type="entry name" value="ABC_TM1"/>
    <property type="match status" value="1"/>
</dbReference>
<keyword evidence="4 7" id="KW-0812">Transmembrane</keyword>
<sequence length="275" mass="31304">MNRMITGITYTFVVVLAILWIFPIFLVLMNSTKSLVDFTNGTIWSWPKSFHFFQNVKDALVVGGILKYLKNSFSYGVIGAFASIFIAAIAAYGLVFLRLKGSFYWFLLIYSGTIFPFQMYLVPLFKGYQIFGIYDSFVGMCLFYTAICIPFCVFLLRNFMTTISREYVEAAQMDGFTTFDIFLKIIVPFIKPPVSVLFLFQFTFIWNDLVFGLILTRSESIRPIMTGLAAMQGIYFSTGVTTLMSAIVITSIPTILLFIFLQKNFIKGMQVTVKA</sequence>
<dbReference type="GO" id="GO:0005886">
    <property type="term" value="C:plasma membrane"/>
    <property type="evidence" value="ECO:0007669"/>
    <property type="project" value="UniProtKB-SubCell"/>
</dbReference>
<dbReference type="RefSeq" id="WP_112880223.1">
    <property type="nucleotide sequence ID" value="NZ_QLUW01000001.1"/>
</dbReference>
<organism evidence="9 10">
    <name type="scientific">Paenibacillus montanisoli</name>
    <dbReference type="NCBI Taxonomy" id="2081970"/>
    <lineage>
        <taxon>Bacteria</taxon>
        <taxon>Bacillati</taxon>
        <taxon>Bacillota</taxon>
        <taxon>Bacilli</taxon>
        <taxon>Bacillales</taxon>
        <taxon>Paenibacillaceae</taxon>
        <taxon>Paenibacillus</taxon>
    </lineage>
</organism>
<proteinExistence type="inferred from homology"/>
<comment type="similarity">
    <text evidence="7">Belongs to the binding-protein-dependent transport system permease family.</text>
</comment>
<dbReference type="PANTHER" id="PTHR43744:SF12">
    <property type="entry name" value="ABC TRANSPORTER PERMEASE PROTEIN MG189-RELATED"/>
    <property type="match status" value="1"/>
</dbReference>
<dbReference type="InterPro" id="IPR000515">
    <property type="entry name" value="MetI-like"/>
</dbReference>
<gene>
    <name evidence="9" type="ORF">DL346_01185</name>
</gene>
<dbReference type="SUPFAM" id="SSF161098">
    <property type="entry name" value="MetI-like"/>
    <property type="match status" value="1"/>
</dbReference>
<evidence type="ECO:0000313" key="9">
    <source>
        <dbReference type="EMBL" id="RAP77147.1"/>
    </source>
</evidence>
<feature type="transmembrane region" description="Helical" evidence="7">
    <location>
        <begin position="7"/>
        <end position="29"/>
    </location>
</feature>
<feature type="domain" description="ABC transmembrane type-1" evidence="8">
    <location>
        <begin position="69"/>
        <end position="261"/>
    </location>
</feature>
<dbReference type="OrthoDB" id="187395at2"/>
<dbReference type="Proteomes" id="UP000249260">
    <property type="component" value="Unassembled WGS sequence"/>
</dbReference>
<feature type="transmembrane region" description="Helical" evidence="7">
    <location>
        <begin position="73"/>
        <end position="97"/>
    </location>
</feature>